<dbReference type="SUPFAM" id="SSF48208">
    <property type="entry name" value="Six-hairpin glycosidases"/>
    <property type="match status" value="1"/>
</dbReference>
<evidence type="ECO:0000259" key="1">
    <source>
        <dbReference type="Pfam" id="PF17389"/>
    </source>
</evidence>
<evidence type="ECO:0008006" key="5">
    <source>
        <dbReference type="Google" id="ProtNLM"/>
    </source>
</evidence>
<dbReference type="Gene3D" id="1.50.10.10">
    <property type="match status" value="1"/>
</dbReference>
<dbReference type="RefSeq" id="WP_184198306.1">
    <property type="nucleotide sequence ID" value="NZ_JACHGW010000003.1"/>
</dbReference>
<dbReference type="PANTHER" id="PTHR34987:SF6">
    <property type="entry name" value="ALPHA-L-RHAMNOSIDASE SIX-HAIRPIN GLYCOSIDASE DOMAIN-CONTAINING PROTEIN"/>
    <property type="match status" value="1"/>
</dbReference>
<dbReference type="InterPro" id="IPR008928">
    <property type="entry name" value="6-hairpin_glycosidase_sf"/>
</dbReference>
<dbReference type="InterPro" id="IPR035396">
    <property type="entry name" value="Bac_rhamnosid6H"/>
</dbReference>
<protein>
    <recommendedName>
        <fullName evidence="5">Alpha-L-rhamnosidase</fullName>
    </recommendedName>
</protein>
<dbReference type="InterPro" id="IPR035398">
    <property type="entry name" value="Bac_rhamnosid_C"/>
</dbReference>
<feature type="domain" description="Alpha-L-rhamnosidase six-hairpin glycosidase" evidence="1">
    <location>
        <begin position="145"/>
        <end position="319"/>
    </location>
</feature>
<name>A0A7W9W8A6_ARMRO</name>
<reference evidence="3 4" key="1">
    <citation type="submission" date="2020-08" db="EMBL/GenBank/DDBJ databases">
        <title>Genomic Encyclopedia of Type Strains, Phase IV (KMG-IV): sequencing the most valuable type-strain genomes for metagenomic binning, comparative biology and taxonomic classification.</title>
        <authorList>
            <person name="Goeker M."/>
        </authorList>
    </citation>
    <scope>NUCLEOTIDE SEQUENCE [LARGE SCALE GENOMIC DNA]</scope>
    <source>
        <strain evidence="3 4">DSM 23562</strain>
    </source>
</reference>
<dbReference type="Pfam" id="PF17389">
    <property type="entry name" value="Bac_rhamnosid6H"/>
    <property type="match status" value="1"/>
</dbReference>
<keyword evidence="4" id="KW-1185">Reference proteome</keyword>
<dbReference type="Proteomes" id="UP000520814">
    <property type="component" value="Unassembled WGS sequence"/>
</dbReference>
<sequence length="530" mass="59745">MTIRPDPRARFFIKPTRLVAKEDARLAQALLEETEEVCQLPPGAWILLDFGRELHGGVRLDVPTTTPNGSPLVRVRFGESVSEAMGLPDQDHAIHDHRVPVAWMGRTEVGETGFRFVRIDNVDPGITIQLRSVEAVHLIRPEPWQGSFECSDPRLNQIWQTGAYTVHLCMQDHVWDGIKRDRLVWIGDLHPEAMVIATVFGDHPIVRESLDSVRDRTPLPQWMNGISSYSLWWLLIHADWYARFGDLGYLMQQRSYLKGLLEQILRCIRPDGGEFLDGHRFLEWPTSGDPDAIAAGLQALVVRTLQRGTQLCRVLGEQELAARCELVVERARRAERPTVSKQAHALKVLAGMSNPDLANRNVFSVRPDRGLSTFYGYYVLEARAQAGDFTGCLELIRSYWGGMLDLGATTFWEGFELDWAHNATRIDELPVRGRPDIHADFGDWCYKGLRHSLCHGWAAGPTAWLTDWVLGLRAAEPGMGKLHCQPHLGELDWARGTLPTPHGLVRVEHQRSTDGTVQTRLTLPEGISRA</sequence>
<dbReference type="EMBL" id="JACHGW010000003">
    <property type="protein sequence ID" value="MBB6051407.1"/>
    <property type="molecule type" value="Genomic_DNA"/>
</dbReference>
<dbReference type="PANTHER" id="PTHR34987">
    <property type="entry name" value="C, PUTATIVE (AFU_ORTHOLOGUE AFUA_3G02880)-RELATED"/>
    <property type="match status" value="1"/>
</dbReference>
<evidence type="ECO:0000259" key="2">
    <source>
        <dbReference type="Pfam" id="PF17390"/>
    </source>
</evidence>
<dbReference type="AlphaFoldDB" id="A0A7W9W8A6"/>
<dbReference type="InterPro" id="IPR012341">
    <property type="entry name" value="6hp_glycosidase-like_sf"/>
</dbReference>
<dbReference type="Gene3D" id="2.60.420.10">
    <property type="entry name" value="Maltose phosphorylase, domain 3"/>
    <property type="match status" value="1"/>
</dbReference>
<gene>
    <name evidence="3" type="ORF">HNQ39_003217</name>
</gene>
<accession>A0A7W9W8A6</accession>
<comment type="caution">
    <text evidence="3">The sequence shown here is derived from an EMBL/GenBank/DDBJ whole genome shotgun (WGS) entry which is preliminary data.</text>
</comment>
<evidence type="ECO:0000313" key="4">
    <source>
        <dbReference type="Proteomes" id="UP000520814"/>
    </source>
</evidence>
<proteinExistence type="predicted"/>
<organism evidence="3 4">
    <name type="scientific">Armatimonas rosea</name>
    <dbReference type="NCBI Taxonomy" id="685828"/>
    <lineage>
        <taxon>Bacteria</taxon>
        <taxon>Bacillati</taxon>
        <taxon>Armatimonadota</taxon>
        <taxon>Armatimonadia</taxon>
        <taxon>Armatimonadales</taxon>
        <taxon>Armatimonadaceae</taxon>
        <taxon>Armatimonas</taxon>
    </lineage>
</organism>
<dbReference type="Pfam" id="PF17390">
    <property type="entry name" value="Bac_rhamnosid_C"/>
    <property type="match status" value="1"/>
</dbReference>
<feature type="domain" description="Alpha-L-rhamnosidase C-terminal" evidence="2">
    <location>
        <begin position="471"/>
        <end position="526"/>
    </location>
</feature>
<evidence type="ECO:0000313" key="3">
    <source>
        <dbReference type="EMBL" id="MBB6051407.1"/>
    </source>
</evidence>
<dbReference type="GO" id="GO:0005975">
    <property type="term" value="P:carbohydrate metabolic process"/>
    <property type="evidence" value="ECO:0007669"/>
    <property type="project" value="InterPro"/>
</dbReference>